<evidence type="ECO:0000313" key="2">
    <source>
        <dbReference type="EMBL" id="KAF7133546.1"/>
    </source>
</evidence>
<feature type="signal peptide" evidence="1">
    <location>
        <begin position="1"/>
        <end position="22"/>
    </location>
</feature>
<name>A0A834LHA4_RHOSS</name>
<dbReference type="Proteomes" id="UP000626092">
    <property type="component" value="Unassembled WGS sequence"/>
</dbReference>
<keyword evidence="3" id="KW-1185">Reference proteome</keyword>
<organism evidence="2 3">
    <name type="scientific">Rhododendron simsii</name>
    <name type="common">Sims's rhododendron</name>
    <dbReference type="NCBI Taxonomy" id="118357"/>
    <lineage>
        <taxon>Eukaryota</taxon>
        <taxon>Viridiplantae</taxon>
        <taxon>Streptophyta</taxon>
        <taxon>Embryophyta</taxon>
        <taxon>Tracheophyta</taxon>
        <taxon>Spermatophyta</taxon>
        <taxon>Magnoliopsida</taxon>
        <taxon>eudicotyledons</taxon>
        <taxon>Gunneridae</taxon>
        <taxon>Pentapetalae</taxon>
        <taxon>asterids</taxon>
        <taxon>Ericales</taxon>
        <taxon>Ericaceae</taxon>
        <taxon>Ericoideae</taxon>
        <taxon>Rhodoreae</taxon>
        <taxon>Rhododendron</taxon>
    </lineage>
</organism>
<reference evidence="2" key="1">
    <citation type="submission" date="2019-11" db="EMBL/GenBank/DDBJ databases">
        <authorList>
            <person name="Liu Y."/>
            <person name="Hou J."/>
            <person name="Li T.-Q."/>
            <person name="Guan C.-H."/>
            <person name="Wu X."/>
            <person name="Wu H.-Z."/>
            <person name="Ling F."/>
            <person name="Zhang R."/>
            <person name="Shi X.-G."/>
            <person name="Ren J.-P."/>
            <person name="Chen E.-F."/>
            <person name="Sun J.-M."/>
        </authorList>
    </citation>
    <scope>NUCLEOTIDE SEQUENCE</scope>
    <source>
        <strain evidence="2">Adult_tree_wgs_1</strain>
        <tissue evidence="2">Leaves</tissue>
    </source>
</reference>
<protein>
    <submittedName>
        <fullName evidence="2">Uncharacterized protein</fullName>
    </submittedName>
</protein>
<dbReference type="OrthoDB" id="1771758at2759"/>
<sequence>MASIQFLSLVVSMLGGGPSLLGVFLKDFCIPGGGSTGCFSMRSSQFSAAEAETQTQKRMGYSKLMGFLVSMMGGPLSTLHPFFKDFCIPGGGTGCFSLCSSQISATEGDKVAAHDGGIYTPK</sequence>
<evidence type="ECO:0000313" key="3">
    <source>
        <dbReference type="Proteomes" id="UP000626092"/>
    </source>
</evidence>
<feature type="chain" id="PRO_5032695540" evidence="1">
    <location>
        <begin position="23"/>
        <end position="122"/>
    </location>
</feature>
<keyword evidence="1" id="KW-0732">Signal</keyword>
<gene>
    <name evidence="2" type="ORF">RHSIM_Rhsim09G0041900</name>
</gene>
<proteinExistence type="predicted"/>
<dbReference type="EMBL" id="WJXA01000009">
    <property type="protein sequence ID" value="KAF7133546.1"/>
    <property type="molecule type" value="Genomic_DNA"/>
</dbReference>
<accession>A0A834LHA4</accession>
<comment type="caution">
    <text evidence="2">The sequence shown here is derived from an EMBL/GenBank/DDBJ whole genome shotgun (WGS) entry which is preliminary data.</text>
</comment>
<dbReference type="AlphaFoldDB" id="A0A834LHA4"/>
<evidence type="ECO:0000256" key="1">
    <source>
        <dbReference type="SAM" id="SignalP"/>
    </source>
</evidence>